<sequence>MVNILSPPGPYRIALPLIKTISDATKTLWQTPSSLLLTTKRYNWRYFVPSCGYEHLYTHPPLDCLVVDAANQRERQGQQRPSPKNCEAKKLDLFGRKILLDRGVAVPYR</sequence>
<reference evidence="2" key="1">
    <citation type="journal article" date="2013" name="Nat. Genet.">
        <title>The draft genomes of soft-shell turtle and green sea turtle yield insights into the development and evolution of the turtle-specific body plan.</title>
        <authorList>
            <person name="Wang Z."/>
            <person name="Pascual-Anaya J."/>
            <person name="Zadissa A."/>
            <person name="Li W."/>
            <person name="Niimura Y."/>
            <person name="Huang Z."/>
            <person name="Li C."/>
            <person name="White S."/>
            <person name="Xiong Z."/>
            <person name="Fang D."/>
            <person name="Wang B."/>
            <person name="Ming Y."/>
            <person name="Chen Y."/>
            <person name="Zheng Y."/>
            <person name="Kuraku S."/>
            <person name="Pignatelli M."/>
            <person name="Herrero J."/>
            <person name="Beal K."/>
            <person name="Nozawa M."/>
            <person name="Li Q."/>
            <person name="Wang J."/>
            <person name="Zhang H."/>
            <person name="Yu L."/>
            <person name="Shigenobu S."/>
            <person name="Wang J."/>
            <person name="Liu J."/>
            <person name="Flicek P."/>
            <person name="Searle S."/>
            <person name="Wang J."/>
            <person name="Kuratani S."/>
            <person name="Yin Y."/>
            <person name="Aken B."/>
            <person name="Zhang G."/>
            <person name="Irie N."/>
        </authorList>
    </citation>
    <scope>NUCLEOTIDE SEQUENCE [LARGE SCALE GENOMIC DNA]</scope>
</reference>
<accession>M7AL17</accession>
<gene>
    <name evidence="1" type="ORF">UY3_17132</name>
</gene>
<dbReference type="Proteomes" id="UP000031443">
    <property type="component" value="Unassembled WGS sequence"/>
</dbReference>
<evidence type="ECO:0000313" key="2">
    <source>
        <dbReference type="Proteomes" id="UP000031443"/>
    </source>
</evidence>
<dbReference type="AlphaFoldDB" id="M7AL17"/>
<proteinExistence type="predicted"/>
<evidence type="ECO:0000313" key="1">
    <source>
        <dbReference type="EMBL" id="EMP25826.1"/>
    </source>
</evidence>
<organism evidence="1 2">
    <name type="scientific">Chelonia mydas</name>
    <name type="common">Green sea-turtle</name>
    <name type="synonym">Chelonia agassizi</name>
    <dbReference type="NCBI Taxonomy" id="8469"/>
    <lineage>
        <taxon>Eukaryota</taxon>
        <taxon>Metazoa</taxon>
        <taxon>Chordata</taxon>
        <taxon>Craniata</taxon>
        <taxon>Vertebrata</taxon>
        <taxon>Euteleostomi</taxon>
        <taxon>Archelosauria</taxon>
        <taxon>Testudinata</taxon>
        <taxon>Testudines</taxon>
        <taxon>Cryptodira</taxon>
        <taxon>Durocryptodira</taxon>
        <taxon>Americhelydia</taxon>
        <taxon>Chelonioidea</taxon>
        <taxon>Cheloniidae</taxon>
        <taxon>Chelonia</taxon>
    </lineage>
</organism>
<dbReference type="Gene3D" id="1.10.287.3160">
    <property type="match status" value="1"/>
</dbReference>
<name>M7AL17_CHEMY</name>
<keyword evidence="2" id="KW-1185">Reference proteome</keyword>
<protein>
    <submittedName>
        <fullName evidence="1">Uncharacterized protein</fullName>
    </submittedName>
</protein>
<dbReference type="EMBL" id="KB586437">
    <property type="protein sequence ID" value="EMP25826.1"/>
    <property type="molecule type" value="Genomic_DNA"/>
</dbReference>